<evidence type="ECO:0000256" key="4">
    <source>
        <dbReference type="SAM" id="Phobius"/>
    </source>
</evidence>
<feature type="transmembrane region" description="Helical" evidence="4">
    <location>
        <begin position="88"/>
        <end position="107"/>
    </location>
</feature>
<evidence type="ECO:0000256" key="1">
    <source>
        <dbReference type="ARBA" id="ARBA00004370"/>
    </source>
</evidence>
<feature type="transmembrane region" description="Helical" evidence="4">
    <location>
        <begin position="61"/>
        <end position="82"/>
    </location>
</feature>
<comment type="subcellular location">
    <subcellularLocation>
        <location evidence="1">Membrane</location>
    </subcellularLocation>
</comment>
<accession>A0A917RMV9</accession>
<dbReference type="EMBL" id="BMMH01000006">
    <property type="protein sequence ID" value="GGL15272.1"/>
    <property type="molecule type" value="Genomic_DNA"/>
</dbReference>
<dbReference type="Proteomes" id="UP000638263">
    <property type="component" value="Unassembled WGS sequence"/>
</dbReference>
<dbReference type="PANTHER" id="PTHR37042:SF4">
    <property type="entry name" value="OUTER MEMBRANE PROTEIN RV1973"/>
    <property type="match status" value="1"/>
</dbReference>
<evidence type="ECO:0000313" key="5">
    <source>
        <dbReference type="EMBL" id="GGL15272.1"/>
    </source>
</evidence>
<proteinExistence type="predicted"/>
<keyword evidence="4" id="KW-0812">Transmembrane</keyword>
<feature type="compositionally biased region" description="Basic and acidic residues" evidence="3">
    <location>
        <begin position="1"/>
        <end position="20"/>
    </location>
</feature>
<name>A0A917RMV9_9NOCA</name>
<feature type="compositionally biased region" description="Basic and acidic residues" evidence="3">
    <location>
        <begin position="28"/>
        <end position="38"/>
    </location>
</feature>
<evidence type="ECO:0000256" key="3">
    <source>
        <dbReference type="SAM" id="MobiDB-lite"/>
    </source>
</evidence>
<reference evidence="5" key="2">
    <citation type="submission" date="2020-09" db="EMBL/GenBank/DDBJ databases">
        <authorList>
            <person name="Sun Q."/>
            <person name="Zhou Y."/>
        </authorList>
    </citation>
    <scope>NUCLEOTIDE SEQUENCE</scope>
    <source>
        <strain evidence="5">CGMCC 4.3508</strain>
    </source>
</reference>
<keyword evidence="6" id="KW-1185">Reference proteome</keyword>
<feature type="transmembrane region" description="Helical" evidence="4">
    <location>
        <begin position="149"/>
        <end position="170"/>
    </location>
</feature>
<dbReference type="AlphaFoldDB" id="A0A917RMV9"/>
<reference evidence="5" key="1">
    <citation type="journal article" date="2014" name="Int. J. Syst. Evol. Microbiol.">
        <title>Complete genome sequence of Corynebacterium casei LMG S-19264T (=DSM 44701T), isolated from a smear-ripened cheese.</title>
        <authorList>
            <consortium name="US DOE Joint Genome Institute (JGI-PGF)"/>
            <person name="Walter F."/>
            <person name="Albersmeier A."/>
            <person name="Kalinowski J."/>
            <person name="Ruckert C."/>
        </authorList>
    </citation>
    <scope>NUCLEOTIDE SEQUENCE</scope>
    <source>
        <strain evidence="5">CGMCC 4.3508</strain>
    </source>
</reference>
<dbReference type="GO" id="GO:0016020">
    <property type="term" value="C:membrane"/>
    <property type="evidence" value="ECO:0007669"/>
    <property type="project" value="UniProtKB-SubCell"/>
</dbReference>
<protein>
    <recommendedName>
        <fullName evidence="7">Mce-associated membrane protein</fullName>
    </recommendedName>
</protein>
<keyword evidence="4" id="KW-1133">Transmembrane helix</keyword>
<comment type="caution">
    <text evidence="5">The sequence shown here is derived from an EMBL/GenBank/DDBJ whole genome shotgun (WGS) entry which is preliminary data.</text>
</comment>
<dbReference type="RefSeq" id="WP_229718817.1">
    <property type="nucleotide sequence ID" value="NZ_BMMH01000006.1"/>
</dbReference>
<sequence length="303" mass="31614">MTTDIDKSVTSIRLDDEERPTSSAAGDTNRDPENEHPEGAVSAEPAAGGAWSSRRRRALDYLIDAGLPACIVVISALIVVTLDGSRWLYVPVATAAVVIIAAVWNMVYRHSAIGRTAGKGGGGGRPVGTPAARVLRGSAPGSPAAPRRAVAGLLIVIAALAGLAVTQYLVDYRNDKATEQIHADAARLASDATVALLSYRPGTVENDLSSASAKLTGDFLGYYTEYTTNVVIPAAKEKQVHTRAEVAGAAVVSAAANTATVIVFVNQTTTTAENPQPAKLASTVRVELVRADGTWLISKFEPI</sequence>
<evidence type="ECO:0000313" key="6">
    <source>
        <dbReference type="Proteomes" id="UP000638263"/>
    </source>
</evidence>
<gene>
    <name evidence="5" type="ORF">GCM10011588_32300</name>
</gene>
<keyword evidence="2 4" id="KW-0472">Membrane</keyword>
<evidence type="ECO:0008006" key="7">
    <source>
        <dbReference type="Google" id="ProtNLM"/>
    </source>
</evidence>
<dbReference type="PANTHER" id="PTHR37042">
    <property type="entry name" value="OUTER MEMBRANE PROTEIN RV1973"/>
    <property type="match status" value="1"/>
</dbReference>
<feature type="region of interest" description="Disordered" evidence="3">
    <location>
        <begin position="1"/>
        <end position="48"/>
    </location>
</feature>
<evidence type="ECO:0000256" key="2">
    <source>
        <dbReference type="ARBA" id="ARBA00023136"/>
    </source>
</evidence>
<organism evidence="5 6">
    <name type="scientific">Nocardia jinanensis</name>
    <dbReference type="NCBI Taxonomy" id="382504"/>
    <lineage>
        <taxon>Bacteria</taxon>
        <taxon>Bacillati</taxon>
        <taxon>Actinomycetota</taxon>
        <taxon>Actinomycetes</taxon>
        <taxon>Mycobacteriales</taxon>
        <taxon>Nocardiaceae</taxon>
        <taxon>Nocardia</taxon>
    </lineage>
</organism>